<evidence type="ECO:0000313" key="3">
    <source>
        <dbReference type="Proteomes" id="UP000249913"/>
    </source>
</evidence>
<feature type="transmembrane region" description="Helical" evidence="1">
    <location>
        <begin position="56"/>
        <end position="77"/>
    </location>
</feature>
<keyword evidence="1" id="KW-0812">Transmembrane</keyword>
<proteinExistence type="predicted"/>
<evidence type="ECO:0000313" key="2">
    <source>
        <dbReference type="EMBL" id="SPZ99502.1"/>
    </source>
</evidence>
<dbReference type="AlphaFoldDB" id="A0A2X2K059"/>
<gene>
    <name evidence="2" type="ORF">NCTC7878_02638</name>
</gene>
<organism evidence="2 3">
    <name type="scientific">Staphylococcus aureus</name>
    <dbReference type="NCBI Taxonomy" id="1280"/>
    <lineage>
        <taxon>Bacteria</taxon>
        <taxon>Bacillati</taxon>
        <taxon>Bacillota</taxon>
        <taxon>Bacilli</taxon>
        <taxon>Bacillales</taxon>
        <taxon>Staphylococcaceae</taxon>
        <taxon>Staphylococcus</taxon>
    </lineage>
</organism>
<dbReference type="EMBL" id="UAUX01000010">
    <property type="protein sequence ID" value="SPZ99502.1"/>
    <property type="molecule type" value="Genomic_DNA"/>
</dbReference>
<dbReference type="Proteomes" id="UP000249913">
    <property type="component" value="Unassembled WGS sequence"/>
</dbReference>
<name>A0A2X2K059_STAAU</name>
<accession>A0A2X2K059</accession>
<protein>
    <submittedName>
        <fullName evidence="2">ABC-2 transporter family protein</fullName>
    </submittedName>
</protein>
<keyword evidence="1" id="KW-1133">Transmembrane helix</keyword>
<reference evidence="2 3" key="1">
    <citation type="submission" date="2018-06" db="EMBL/GenBank/DDBJ databases">
        <authorList>
            <consortium name="Pathogen Informatics"/>
            <person name="Doyle S."/>
        </authorList>
    </citation>
    <scope>NUCLEOTIDE SEQUENCE [LARGE SCALE GENOMIC DNA]</scope>
    <source>
        <strain evidence="2 3">NCTC7878</strain>
    </source>
</reference>
<sequence>MIFSLGVFLVLIVPFIKPFITFIPRYGDKVLDAFDYIPFAYLTDKMISSNFDFSNWQWVISLGSIVIFFILNILYVAKKDI</sequence>
<keyword evidence="1" id="KW-0472">Membrane</keyword>
<evidence type="ECO:0000256" key="1">
    <source>
        <dbReference type="SAM" id="Phobius"/>
    </source>
</evidence>